<dbReference type="SUPFAM" id="SSF48452">
    <property type="entry name" value="TPR-like"/>
    <property type="match status" value="2"/>
</dbReference>
<evidence type="ECO:0000313" key="1">
    <source>
        <dbReference type="EMBL" id="MXV21296.1"/>
    </source>
</evidence>
<dbReference type="EMBL" id="WVHK01000085">
    <property type="protein sequence ID" value="MXV21296.1"/>
    <property type="molecule type" value="Genomic_DNA"/>
</dbReference>
<reference evidence="1 2" key="1">
    <citation type="submission" date="2019-11" db="EMBL/GenBank/DDBJ databases">
        <title>Genome sequence of Deinococcus xianganensis Y35, AI-2 producing algicidal bacterium, isolated from lake water.</title>
        <authorList>
            <person name="Li Y."/>
        </authorList>
    </citation>
    <scope>NUCLEOTIDE SEQUENCE [LARGE SCALE GENOMIC DNA]</scope>
    <source>
        <strain evidence="1 2">Y35</strain>
    </source>
</reference>
<dbReference type="InterPro" id="IPR027417">
    <property type="entry name" value="P-loop_NTPase"/>
</dbReference>
<dbReference type="Gene3D" id="1.25.40.10">
    <property type="entry name" value="Tetratricopeptide repeat domain"/>
    <property type="match status" value="1"/>
</dbReference>
<dbReference type="InterPro" id="IPR011990">
    <property type="entry name" value="TPR-like_helical_dom_sf"/>
</dbReference>
<dbReference type="InterPro" id="IPR036388">
    <property type="entry name" value="WH-like_DNA-bd_sf"/>
</dbReference>
<gene>
    <name evidence="1" type="ORF">GLX28_16845</name>
</gene>
<dbReference type="RefSeq" id="WP_160981470.1">
    <property type="nucleotide sequence ID" value="NZ_WVHK01000085.1"/>
</dbReference>
<name>A0A6I4YN92_9DEIO</name>
<protein>
    <recommendedName>
        <fullName evidence="3">Bacterial transcriptional activator domain-containing protein</fullName>
    </recommendedName>
</protein>
<evidence type="ECO:0000313" key="2">
    <source>
        <dbReference type="Proteomes" id="UP000430519"/>
    </source>
</evidence>
<organism evidence="1 2">
    <name type="scientific">Deinococcus xianganensis</name>
    <dbReference type="NCBI Taxonomy" id="1507289"/>
    <lineage>
        <taxon>Bacteria</taxon>
        <taxon>Thermotogati</taxon>
        <taxon>Deinococcota</taxon>
        <taxon>Deinococci</taxon>
        <taxon>Deinococcales</taxon>
        <taxon>Deinococcaceae</taxon>
        <taxon>Deinococcus</taxon>
    </lineage>
</organism>
<dbReference type="SUPFAM" id="SSF52540">
    <property type="entry name" value="P-loop containing nucleoside triphosphate hydrolases"/>
    <property type="match status" value="1"/>
</dbReference>
<dbReference type="AlphaFoldDB" id="A0A6I4YN92"/>
<comment type="caution">
    <text evidence="1">The sequence shown here is derived from an EMBL/GenBank/DDBJ whole genome shotgun (WGS) entry which is preliminary data.</text>
</comment>
<dbReference type="Proteomes" id="UP000430519">
    <property type="component" value="Unassembled WGS sequence"/>
</dbReference>
<accession>A0A6I4YN92</accession>
<dbReference type="Gene3D" id="1.10.10.10">
    <property type="entry name" value="Winged helix-like DNA-binding domain superfamily/Winged helix DNA-binding domain"/>
    <property type="match status" value="1"/>
</dbReference>
<proteinExistence type="predicted"/>
<keyword evidence="2" id="KW-1185">Reference proteome</keyword>
<evidence type="ECO:0008006" key="3">
    <source>
        <dbReference type="Google" id="ProtNLM"/>
    </source>
</evidence>
<sequence>MTRRFLIPVPLRGEQVRDALLQTVAHLPDTRVLALIAPLGYGKTTFLAQLARATPHPTAWLNLTPDHANPATLTADVIAAYQGVAGPTTEGTIGDLNALARALVHAEQNIDLVLDNIECLSPSTAQLAGQLADQLPDGFRLFLAGHHAEHLPLTTWVAQGVAALLGPEQLRFSAEEVTATLGVDSDVEPAQLDRLDGWPVAISLLRRGSTPSLTFSSLLNRLLQTLPADVAAALPEAAALHVWSERHATLTGCDLPADWLQATRAAGLPLTPLPDGSLVPHAVLTEELERRLRRTPARHQALHRAAGQLAERDGHLVRAYQHALHANATEDAVRLLTALSGPYERHQEYEALQKLLEALPVGCRPGHLQELLALTLMHRGRVDAATHILQELPADQLGPRGHYALALRAGRHGQLDVQRTYLHLALTRQPPLHLAWMIRGLDGALLAAQGQTTQAIEDLQRLLRETAASGDRAAQADTLYILQSVYAASSRHHEQRQALQLAATLHQSLDRPRAAARVQLDLAEMNALHGDLDAAQAILNDLEGYCRTHHPPLLPFVLEQQADLDQRAQSHEGALRRYREAVSAYQAVGHYLLSGRVWLKQAATHAELGDQAQTDHALAMADLTQGEPASWYHDARQFTLGRLAHRRGAHDLAVHHYRQVGTQSPDLTHQVRARALRSALGDPAPEQAATGVFDMLDKLGTDDPLRRDGALIRPFLHAAHNGDHLTRCAAVLSDQRPEPAAPTSLHLEIRALGAVSFRVNGEAGRFPMSKGAELLSWLALHGTGNREQIVTDLWDGSNDPRHHEYFRVAVRRLRAVMRDLNPGVTDPIPYHAGVYRLHPQYVVAIDVKSLPEVTDSRAWLDVSLDAFLPEAESEWARAWRERARHDRLTGLTEAARLATRQELPVAAQLYARLHEAEPDDADLLIAYCQTLLRLDRRQEAARVVQRHAVVMQRDFGVESDPAIAERALRPTT</sequence>